<keyword evidence="5" id="KW-0676">Redox-active center</keyword>
<evidence type="ECO:0000256" key="4">
    <source>
        <dbReference type="ARBA" id="ARBA00023157"/>
    </source>
</evidence>
<reference evidence="9" key="1">
    <citation type="submission" date="2016-10" db="EMBL/GenBank/DDBJ databases">
        <authorList>
            <person name="Varghese N."/>
            <person name="Submissions S."/>
        </authorList>
    </citation>
    <scope>NUCLEOTIDE SEQUENCE [LARGE SCALE GENOMIC DNA]</scope>
    <source>
        <strain evidence="9">DSM 10146</strain>
    </source>
</reference>
<evidence type="ECO:0000256" key="5">
    <source>
        <dbReference type="ARBA" id="ARBA00023284"/>
    </source>
</evidence>
<evidence type="ECO:0000256" key="3">
    <source>
        <dbReference type="ARBA" id="ARBA00022748"/>
    </source>
</evidence>
<dbReference type="PROSITE" id="PS51352">
    <property type="entry name" value="THIOREDOXIN_2"/>
    <property type="match status" value="1"/>
</dbReference>
<evidence type="ECO:0000256" key="6">
    <source>
        <dbReference type="SAM" id="Phobius"/>
    </source>
</evidence>
<comment type="subcellular location">
    <subcellularLocation>
        <location evidence="1">Cell envelope</location>
    </subcellularLocation>
</comment>
<evidence type="ECO:0000256" key="1">
    <source>
        <dbReference type="ARBA" id="ARBA00004196"/>
    </source>
</evidence>
<keyword evidence="6" id="KW-0812">Transmembrane</keyword>
<dbReference type="Pfam" id="PF08534">
    <property type="entry name" value="Redoxin"/>
    <property type="match status" value="1"/>
</dbReference>
<dbReference type="GO" id="GO:0030288">
    <property type="term" value="C:outer membrane-bounded periplasmic space"/>
    <property type="evidence" value="ECO:0007669"/>
    <property type="project" value="InterPro"/>
</dbReference>
<gene>
    <name evidence="8" type="ORF">SAMN04488105_11088</name>
</gene>
<dbReference type="EMBL" id="FNAV01000010">
    <property type="protein sequence ID" value="SDE96003.1"/>
    <property type="molecule type" value="Genomic_DNA"/>
</dbReference>
<dbReference type="NCBIfam" id="TIGR00385">
    <property type="entry name" value="dsbE"/>
    <property type="match status" value="1"/>
</dbReference>
<dbReference type="PROSITE" id="PS00194">
    <property type="entry name" value="THIOREDOXIN_1"/>
    <property type="match status" value="1"/>
</dbReference>
<feature type="domain" description="Thioredoxin" evidence="7">
    <location>
        <begin position="45"/>
        <end position="186"/>
    </location>
</feature>
<evidence type="ECO:0000256" key="2">
    <source>
        <dbReference type="ARBA" id="ARBA00007758"/>
    </source>
</evidence>
<keyword evidence="6" id="KW-0472">Membrane</keyword>
<dbReference type="InterPro" id="IPR013766">
    <property type="entry name" value="Thioredoxin_domain"/>
</dbReference>
<keyword evidence="9" id="KW-1185">Reference proteome</keyword>
<dbReference type="InterPro" id="IPR004799">
    <property type="entry name" value="Periplasmic_diS_OxRdtase_DsbE"/>
</dbReference>
<keyword evidence="4" id="KW-1015">Disulfide bond</keyword>
<dbReference type="InterPro" id="IPR036249">
    <property type="entry name" value="Thioredoxin-like_sf"/>
</dbReference>
<dbReference type="AlphaFoldDB" id="A0A1G7H6P7"/>
<dbReference type="Gene3D" id="3.40.30.10">
    <property type="entry name" value="Glutaredoxin"/>
    <property type="match status" value="1"/>
</dbReference>
<accession>A0A1G7H6P7</accession>
<dbReference type="GO" id="GO:0017004">
    <property type="term" value="P:cytochrome complex assembly"/>
    <property type="evidence" value="ECO:0007669"/>
    <property type="project" value="UniProtKB-KW"/>
</dbReference>
<dbReference type="InterPro" id="IPR017937">
    <property type="entry name" value="Thioredoxin_CS"/>
</dbReference>
<dbReference type="PANTHER" id="PTHR42852:SF6">
    <property type="entry name" value="THIOL:DISULFIDE INTERCHANGE PROTEIN DSBE"/>
    <property type="match status" value="1"/>
</dbReference>
<comment type="similarity">
    <text evidence="2">Belongs to the thioredoxin family. DsbE subfamily.</text>
</comment>
<dbReference type="STRING" id="282683.SAMN04488105_11088"/>
<dbReference type="GO" id="GO:0015036">
    <property type="term" value="F:disulfide oxidoreductase activity"/>
    <property type="evidence" value="ECO:0007669"/>
    <property type="project" value="InterPro"/>
</dbReference>
<organism evidence="8 9">
    <name type="scientific">Salipiger thiooxidans</name>
    <dbReference type="NCBI Taxonomy" id="282683"/>
    <lineage>
        <taxon>Bacteria</taxon>
        <taxon>Pseudomonadati</taxon>
        <taxon>Pseudomonadota</taxon>
        <taxon>Alphaproteobacteria</taxon>
        <taxon>Rhodobacterales</taxon>
        <taxon>Roseobacteraceae</taxon>
        <taxon>Salipiger</taxon>
    </lineage>
</organism>
<dbReference type="SUPFAM" id="SSF52833">
    <property type="entry name" value="Thioredoxin-like"/>
    <property type="match status" value="1"/>
</dbReference>
<keyword evidence="6" id="KW-1133">Transmembrane helix</keyword>
<evidence type="ECO:0000313" key="8">
    <source>
        <dbReference type="EMBL" id="SDE96003.1"/>
    </source>
</evidence>
<name>A0A1G7H6P7_9RHOB</name>
<evidence type="ECO:0000313" key="9">
    <source>
        <dbReference type="Proteomes" id="UP000198994"/>
    </source>
</evidence>
<proteinExistence type="inferred from homology"/>
<dbReference type="InterPro" id="IPR013740">
    <property type="entry name" value="Redoxin"/>
</dbReference>
<sequence length="187" mass="19948">MAESNDAPARKISPLMILPPLIFAAFAIMAYLGMQRGDTHTLPSTFIGQQAPGLPAETLEGFGGVTDADLRDGQVTVVNFWASWCPPCRAEHPRLLELQQEGVRIVGVNFKDKAGAAGSYLTEEKSPFIGVPFDPQGRAAIDWGVTGPPETFIVAGDGTVLHKHVGPLAGTLYTDVFLPALHEALGR</sequence>
<evidence type="ECO:0000259" key="7">
    <source>
        <dbReference type="PROSITE" id="PS51352"/>
    </source>
</evidence>
<dbReference type="Proteomes" id="UP000198994">
    <property type="component" value="Unassembled WGS sequence"/>
</dbReference>
<dbReference type="PANTHER" id="PTHR42852">
    <property type="entry name" value="THIOL:DISULFIDE INTERCHANGE PROTEIN DSBE"/>
    <property type="match status" value="1"/>
</dbReference>
<dbReference type="InterPro" id="IPR050553">
    <property type="entry name" value="Thioredoxin_ResA/DsbE_sf"/>
</dbReference>
<keyword evidence="3" id="KW-0201">Cytochrome c-type biogenesis</keyword>
<feature type="transmembrane region" description="Helical" evidence="6">
    <location>
        <begin position="12"/>
        <end position="32"/>
    </location>
</feature>
<protein>
    <submittedName>
        <fullName evidence="8">Cytochrome c biogenesis protein CcmG, thiol:disulfide interchange protein DsbE</fullName>
    </submittedName>
</protein>